<dbReference type="PROSITE" id="PS51078">
    <property type="entry name" value="ICLR_ED"/>
    <property type="match status" value="1"/>
</dbReference>
<evidence type="ECO:0000256" key="3">
    <source>
        <dbReference type="ARBA" id="ARBA00023163"/>
    </source>
</evidence>
<dbReference type="InterPro" id="IPR036388">
    <property type="entry name" value="WH-like_DNA-bd_sf"/>
</dbReference>
<feature type="domain" description="HTH iclR-type" evidence="4">
    <location>
        <begin position="13"/>
        <end position="75"/>
    </location>
</feature>
<dbReference type="SUPFAM" id="SSF55781">
    <property type="entry name" value="GAF domain-like"/>
    <property type="match status" value="1"/>
</dbReference>
<keyword evidence="1" id="KW-0805">Transcription regulation</keyword>
<dbReference type="KEGG" id="rhf:EUB48_15260"/>
<dbReference type="SUPFAM" id="SSF46785">
    <property type="entry name" value="Winged helix' DNA-binding domain"/>
    <property type="match status" value="1"/>
</dbReference>
<keyword evidence="3" id="KW-0804">Transcription</keyword>
<keyword evidence="2" id="KW-0238">DNA-binding</keyword>
<name>A0A515DDL9_9BURK</name>
<evidence type="ECO:0000256" key="1">
    <source>
        <dbReference type="ARBA" id="ARBA00023015"/>
    </source>
</evidence>
<keyword evidence="7" id="KW-1185">Reference proteome</keyword>
<dbReference type="PROSITE" id="PS51077">
    <property type="entry name" value="HTH_ICLR"/>
    <property type="match status" value="1"/>
</dbReference>
<dbReference type="GO" id="GO:0003677">
    <property type="term" value="F:DNA binding"/>
    <property type="evidence" value="ECO:0007669"/>
    <property type="project" value="UniProtKB-KW"/>
</dbReference>
<proteinExistence type="predicted"/>
<dbReference type="GO" id="GO:0045892">
    <property type="term" value="P:negative regulation of DNA-templated transcription"/>
    <property type="evidence" value="ECO:0007669"/>
    <property type="project" value="TreeGrafter"/>
</dbReference>
<dbReference type="Proteomes" id="UP000316798">
    <property type="component" value="Chromosome"/>
</dbReference>
<dbReference type="OrthoDB" id="5401369at2"/>
<dbReference type="InterPro" id="IPR005471">
    <property type="entry name" value="Tscrpt_reg_IclR_N"/>
</dbReference>
<evidence type="ECO:0000313" key="7">
    <source>
        <dbReference type="Proteomes" id="UP000316798"/>
    </source>
</evidence>
<dbReference type="EMBL" id="CP035503">
    <property type="protein sequence ID" value="QDL38497.1"/>
    <property type="molecule type" value="Genomic_DNA"/>
</dbReference>
<dbReference type="PANTHER" id="PTHR30136:SF33">
    <property type="entry name" value="TRANSCRIPTIONAL REGULATORY PROTEIN"/>
    <property type="match status" value="1"/>
</dbReference>
<dbReference type="InterPro" id="IPR029016">
    <property type="entry name" value="GAF-like_dom_sf"/>
</dbReference>
<evidence type="ECO:0000259" key="4">
    <source>
        <dbReference type="PROSITE" id="PS51077"/>
    </source>
</evidence>
<reference evidence="6 7" key="1">
    <citation type="submission" date="2019-01" db="EMBL/GenBank/DDBJ databases">
        <title>Genomic insights into a novel species Rhodoferax sp.</title>
        <authorList>
            <person name="Jin L."/>
        </authorList>
    </citation>
    <scope>NUCLEOTIDE SEQUENCE [LARGE SCALE GENOMIC DNA]</scope>
    <source>
        <strain evidence="6 7">CHu59-6-5</strain>
    </source>
</reference>
<accession>A0A515DDL9</accession>
<dbReference type="Pfam" id="PF01614">
    <property type="entry name" value="IclR_C"/>
    <property type="match status" value="1"/>
</dbReference>
<dbReference type="PANTHER" id="PTHR30136">
    <property type="entry name" value="HELIX-TURN-HELIX TRANSCRIPTIONAL REGULATOR, ICLR FAMILY"/>
    <property type="match status" value="1"/>
</dbReference>
<protein>
    <submittedName>
        <fullName evidence="6">IclR family transcriptional regulator</fullName>
    </submittedName>
</protein>
<organism evidence="6 7">
    <name type="scientific">Rhodoferax sediminis</name>
    <dbReference type="NCBI Taxonomy" id="2509614"/>
    <lineage>
        <taxon>Bacteria</taxon>
        <taxon>Pseudomonadati</taxon>
        <taxon>Pseudomonadota</taxon>
        <taxon>Betaproteobacteria</taxon>
        <taxon>Burkholderiales</taxon>
        <taxon>Comamonadaceae</taxon>
        <taxon>Rhodoferax</taxon>
    </lineage>
</organism>
<dbReference type="Gene3D" id="1.10.10.10">
    <property type="entry name" value="Winged helix-like DNA-binding domain superfamily/Winged helix DNA-binding domain"/>
    <property type="match status" value="1"/>
</dbReference>
<dbReference type="RefSeq" id="WP_142819943.1">
    <property type="nucleotide sequence ID" value="NZ_CP035503.1"/>
</dbReference>
<dbReference type="GO" id="GO:0003700">
    <property type="term" value="F:DNA-binding transcription factor activity"/>
    <property type="evidence" value="ECO:0007669"/>
    <property type="project" value="TreeGrafter"/>
</dbReference>
<dbReference type="SMART" id="SM00346">
    <property type="entry name" value="HTH_ICLR"/>
    <property type="match status" value="1"/>
</dbReference>
<dbReference type="Gene3D" id="3.30.450.40">
    <property type="match status" value="1"/>
</dbReference>
<dbReference type="InterPro" id="IPR036390">
    <property type="entry name" value="WH_DNA-bd_sf"/>
</dbReference>
<dbReference type="InterPro" id="IPR050707">
    <property type="entry name" value="HTH_MetabolicPath_Reg"/>
</dbReference>
<gene>
    <name evidence="6" type="ORF">EUB48_15260</name>
</gene>
<feature type="domain" description="IclR-ED" evidence="5">
    <location>
        <begin position="76"/>
        <end position="259"/>
    </location>
</feature>
<dbReference type="AlphaFoldDB" id="A0A515DDL9"/>
<sequence>MNTSPPERHQMFATSLANGLLILKSFKVGEPALNNREFVERTGLSKATVSRLTYTLGELGFLKYDAEQRRYRLGSTTLSIGYPLMASLTIRQVARPFMKALADHARGSVSLGMRDRSNAVYIETVRGHEAIAFRPDIGGSMPLLATAIGRAWLAGIGEEQRHQVLKHIQAEHPDAWKKHRRAVQASLRNYEATGFCISRGDWQQDIHAVAVPMQLVVDGETLVFNCGVPAVLLSQSTLEADLGPRLLRMVRDVERAYLAQQGSVN</sequence>
<evidence type="ECO:0000259" key="5">
    <source>
        <dbReference type="PROSITE" id="PS51078"/>
    </source>
</evidence>
<evidence type="ECO:0000256" key="2">
    <source>
        <dbReference type="ARBA" id="ARBA00023125"/>
    </source>
</evidence>
<evidence type="ECO:0000313" key="6">
    <source>
        <dbReference type="EMBL" id="QDL38497.1"/>
    </source>
</evidence>
<dbReference type="Pfam" id="PF09339">
    <property type="entry name" value="HTH_IclR"/>
    <property type="match status" value="1"/>
</dbReference>
<dbReference type="InterPro" id="IPR014757">
    <property type="entry name" value="Tscrpt_reg_IclR_C"/>
</dbReference>